<dbReference type="InterPro" id="IPR050054">
    <property type="entry name" value="UPRTase/APRTase"/>
</dbReference>
<dbReference type="Gene3D" id="3.40.50.2020">
    <property type="match status" value="1"/>
</dbReference>
<feature type="binding site" evidence="15">
    <location>
        <position position="102"/>
    </location>
    <ligand>
        <name>5-phospho-alpha-D-ribose 1-diphosphate</name>
        <dbReference type="ChEBI" id="CHEBI:58017"/>
    </ligand>
</feature>
<keyword evidence="7 15" id="KW-0547">Nucleotide-binding</keyword>
<evidence type="ECO:0000256" key="10">
    <source>
        <dbReference type="ARBA" id="ARBA00031082"/>
    </source>
</evidence>
<dbReference type="Proteomes" id="UP000009399">
    <property type="component" value="Chromosome"/>
</dbReference>
<dbReference type="InterPro" id="IPR029057">
    <property type="entry name" value="PRTase-like"/>
</dbReference>
<comment type="catalytic activity">
    <reaction evidence="11 15">
        <text>UMP + diphosphate = 5-phospho-alpha-D-ribose 1-diphosphate + uracil</text>
        <dbReference type="Rhea" id="RHEA:13017"/>
        <dbReference type="ChEBI" id="CHEBI:17568"/>
        <dbReference type="ChEBI" id="CHEBI:33019"/>
        <dbReference type="ChEBI" id="CHEBI:57865"/>
        <dbReference type="ChEBI" id="CHEBI:58017"/>
        <dbReference type="EC" id="2.4.2.9"/>
    </reaction>
</comment>
<evidence type="ECO:0000256" key="2">
    <source>
        <dbReference type="ARBA" id="ARBA00009516"/>
    </source>
</evidence>
<dbReference type="GO" id="GO:0006223">
    <property type="term" value="P:uracil salvage"/>
    <property type="evidence" value="ECO:0007669"/>
    <property type="project" value="InterPro"/>
</dbReference>
<feature type="binding site" evidence="15">
    <location>
        <position position="198"/>
    </location>
    <ligand>
        <name>5-phospho-alpha-D-ribose 1-diphosphate</name>
        <dbReference type="ChEBI" id="CHEBI:58017"/>
    </ligand>
</feature>
<dbReference type="EC" id="2.4.2.9" evidence="3 15"/>
<sequence length="207" mass="23172">MLKILTHPIIETKLTKMRDENTPHHIFRTLLEEISSLMVYEILRDYKTKSLLVHTLTKSVYNGQQLDEKIVLVPILRAGLGMLQGILSLVPEAHVGHIGLYREETTFEIKTYYFKLPTVKKSSKILILDPMLATGHSIIKAIDFVKKEGFSDISLVNLVAAPEGIKAVEAKHPDVNIYVAAVDSHLNDKKYIVPGLGDAGDRIFGTK</sequence>
<keyword evidence="8 15" id="KW-0460">Magnesium</keyword>
<dbReference type="AlphaFoldDB" id="A0AAI8FE84"/>
<feature type="binding site" evidence="15">
    <location>
        <position position="192"/>
    </location>
    <ligand>
        <name>uracil</name>
        <dbReference type="ChEBI" id="CHEBI:17568"/>
    </ligand>
</feature>
<comment type="activity regulation">
    <text evidence="15">Allosterically activated by GTP.</text>
</comment>
<dbReference type="InterPro" id="IPR000836">
    <property type="entry name" value="PRTase_dom"/>
</dbReference>
<protein>
    <recommendedName>
        <fullName evidence="13 15">Uracil phosphoribosyltransferase</fullName>
        <ecNumber evidence="3 15">2.4.2.9</ecNumber>
    </recommendedName>
    <alternativeName>
        <fullName evidence="10 15">UMP pyrophosphorylase</fullName>
    </alternativeName>
    <alternativeName>
        <fullName evidence="14 15">UPRTase</fullName>
    </alternativeName>
</protein>
<evidence type="ECO:0000256" key="5">
    <source>
        <dbReference type="ARBA" id="ARBA00022676"/>
    </source>
</evidence>
<feature type="domain" description="Phosphoribosyltransferase" evidence="16">
    <location>
        <begin position="5"/>
        <end position="206"/>
    </location>
</feature>
<dbReference type="GO" id="GO:0000287">
    <property type="term" value="F:magnesium ion binding"/>
    <property type="evidence" value="ECO:0007669"/>
    <property type="project" value="UniProtKB-UniRule"/>
</dbReference>
<dbReference type="PANTHER" id="PTHR32315:SF4">
    <property type="entry name" value="URACIL PHOSPHORIBOSYLTRANSFERASE, CHLOROPLASTIC"/>
    <property type="match status" value="1"/>
</dbReference>
<organism evidence="17 18">
    <name type="scientific">Mesomycoplasma hyorhinis SK76</name>
    <dbReference type="NCBI Taxonomy" id="1118964"/>
    <lineage>
        <taxon>Bacteria</taxon>
        <taxon>Bacillati</taxon>
        <taxon>Mycoplasmatota</taxon>
        <taxon>Mycoplasmoidales</taxon>
        <taxon>Metamycoplasmataceae</taxon>
        <taxon>Mesomycoplasma</taxon>
    </lineage>
</organism>
<name>A0AAI8FE84_MESHY</name>
<dbReference type="GO" id="GO:0005737">
    <property type="term" value="C:cytoplasm"/>
    <property type="evidence" value="ECO:0007669"/>
    <property type="project" value="UniProtKB-ARBA"/>
</dbReference>
<dbReference type="FunFam" id="3.40.50.2020:FF:000003">
    <property type="entry name" value="Uracil phosphoribosyltransferase"/>
    <property type="match status" value="1"/>
</dbReference>
<evidence type="ECO:0000256" key="1">
    <source>
        <dbReference type="ARBA" id="ARBA00005180"/>
    </source>
</evidence>
<dbReference type="EMBL" id="CP003914">
    <property type="protein sequence ID" value="AFX74553.1"/>
    <property type="molecule type" value="Genomic_DNA"/>
</dbReference>
<comment type="pathway">
    <text evidence="1 15">Pyrimidine metabolism; UMP biosynthesis via salvage pathway; UMP from uracil: step 1/1.</text>
</comment>
<dbReference type="GeneID" id="93248741"/>
<keyword evidence="9 15" id="KW-0342">GTP-binding</keyword>
<dbReference type="CDD" id="cd06223">
    <property type="entry name" value="PRTases_typeI"/>
    <property type="match status" value="1"/>
</dbReference>
<comment type="similarity">
    <text evidence="2 15">Belongs to the UPRTase family.</text>
</comment>
<evidence type="ECO:0000256" key="15">
    <source>
        <dbReference type="HAMAP-Rule" id="MF_01218"/>
    </source>
</evidence>
<proteinExistence type="inferred from homology"/>
<evidence type="ECO:0000256" key="14">
    <source>
        <dbReference type="ARBA" id="ARBA00079807"/>
    </source>
</evidence>
<evidence type="ECO:0000256" key="8">
    <source>
        <dbReference type="ARBA" id="ARBA00022842"/>
    </source>
</evidence>
<dbReference type="Pfam" id="PF14681">
    <property type="entry name" value="UPRTase"/>
    <property type="match status" value="1"/>
</dbReference>
<accession>A0AAI8FE84</accession>
<keyword evidence="6 15" id="KW-0808">Transferase</keyword>
<evidence type="ECO:0000256" key="4">
    <source>
        <dbReference type="ARBA" id="ARBA00022533"/>
    </source>
</evidence>
<dbReference type="KEGG" id="mhs:MOS_650"/>
<evidence type="ECO:0000259" key="16">
    <source>
        <dbReference type="Pfam" id="PF14681"/>
    </source>
</evidence>
<dbReference type="InterPro" id="IPR034332">
    <property type="entry name" value="Upp_B"/>
</dbReference>
<feature type="binding site" evidence="15">
    <location>
        <position position="77"/>
    </location>
    <ligand>
        <name>5-phospho-alpha-D-ribose 1-diphosphate</name>
        <dbReference type="ChEBI" id="CHEBI:58017"/>
    </ligand>
</feature>
<reference evidence="17 18" key="1">
    <citation type="journal article" date="2013" name="Genome Announc.">
        <title>Complete Genome Sequence of Mycoplasma hyorhinis Strain SK76.</title>
        <authorList>
            <person name="Goodison S."/>
            <person name="Urquidi V."/>
            <person name="Kumar D."/>
            <person name="Reyes L."/>
            <person name="Rosser C.J."/>
        </authorList>
    </citation>
    <scope>NUCLEOTIDE SEQUENCE [LARGE SCALE GENOMIC DNA]</scope>
    <source>
        <strain evidence="17 18">SK76</strain>
    </source>
</reference>
<gene>
    <name evidence="15" type="primary">upp</name>
    <name evidence="17" type="ORF">MOS_650</name>
</gene>
<dbReference type="HAMAP" id="MF_01218_B">
    <property type="entry name" value="Upp_B"/>
    <property type="match status" value="1"/>
</dbReference>
<dbReference type="GO" id="GO:0005525">
    <property type="term" value="F:GTP binding"/>
    <property type="evidence" value="ECO:0007669"/>
    <property type="project" value="UniProtKB-KW"/>
</dbReference>
<dbReference type="NCBIfam" id="NF001097">
    <property type="entry name" value="PRK00129.1"/>
    <property type="match status" value="1"/>
</dbReference>
<evidence type="ECO:0000256" key="3">
    <source>
        <dbReference type="ARBA" id="ARBA00011894"/>
    </source>
</evidence>
<evidence type="ECO:0000256" key="11">
    <source>
        <dbReference type="ARBA" id="ARBA00052919"/>
    </source>
</evidence>
<dbReference type="PANTHER" id="PTHR32315">
    <property type="entry name" value="ADENINE PHOSPHORIBOSYLTRANSFERASE"/>
    <property type="match status" value="1"/>
</dbReference>
<evidence type="ECO:0000313" key="18">
    <source>
        <dbReference type="Proteomes" id="UP000009399"/>
    </source>
</evidence>
<keyword evidence="5 15" id="KW-0328">Glycosyltransferase</keyword>
<dbReference type="RefSeq" id="WP_013302382.1">
    <property type="nucleotide sequence ID" value="NC_019552.1"/>
</dbReference>
<comment type="cofactor">
    <cofactor evidence="15">
        <name>Mg(2+)</name>
        <dbReference type="ChEBI" id="CHEBI:18420"/>
    </cofactor>
    <text evidence="15">Binds 1 Mg(2+) ion per subunit. The magnesium is bound as Mg-PRPP.</text>
</comment>
<dbReference type="NCBIfam" id="TIGR01091">
    <property type="entry name" value="upp"/>
    <property type="match status" value="1"/>
</dbReference>
<evidence type="ECO:0000256" key="12">
    <source>
        <dbReference type="ARBA" id="ARBA00056901"/>
    </source>
</evidence>
<comment type="function">
    <text evidence="12 15">Catalyzes the conversion of uracil and 5-phospho-alpha-D-ribose 1-diphosphate (PRPP) to UMP and diphosphate.</text>
</comment>
<evidence type="ECO:0000256" key="13">
    <source>
        <dbReference type="ARBA" id="ARBA00072146"/>
    </source>
</evidence>
<dbReference type="GO" id="GO:0004845">
    <property type="term" value="F:uracil phosphoribosyltransferase activity"/>
    <property type="evidence" value="ECO:0007669"/>
    <property type="project" value="UniProtKB-UniRule"/>
</dbReference>
<dbReference type="InterPro" id="IPR005765">
    <property type="entry name" value="UPRT"/>
</dbReference>
<evidence type="ECO:0000256" key="7">
    <source>
        <dbReference type="ARBA" id="ARBA00022741"/>
    </source>
</evidence>
<evidence type="ECO:0000256" key="9">
    <source>
        <dbReference type="ARBA" id="ARBA00023134"/>
    </source>
</evidence>
<feature type="binding site" evidence="15">
    <location>
        <begin position="197"/>
        <end position="199"/>
    </location>
    <ligand>
        <name>uracil</name>
        <dbReference type="ChEBI" id="CHEBI:17568"/>
    </ligand>
</feature>
<dbReference type="GO" id="GO:0044206">
    <property type="term" value="P:UMP salvage"/>
    <property type="evidence" value="ECO:0007669"/>
    <property type="project" value="UniProtKB-UniRule"/>
</dbReference>
<evidence type="ECO:0000313" key="17">
    <source>
        <dbReference type="EMBL" id="AFX74553.1"/>
    </source>
</evidence>
<feature type="binding site" evidence="15">
    <location>
        <begin position="129"/>
        <end position="137"/>
    </location>
    <ligand>
        <name>5-phospho-alpha-D-ribose 1-diphosphate</name>
        <dbReference type="ChEBI" id="CHEBI:58017"/>
    </ligand>
</feature>
<dbReference type="SUPFAM" id="SSF53271">
    <property type="entry name" value="PRTase-like"/>
    <property type="match status" value="1"/>
</dbReference>
<evidence type="ECO:0000256" key="6">
    <source>
        <dbReference type="ARBA" id="ARBA00022679"/>
    </source>
</evidence>
<keyword evidence="4 15" id="KW-0021">Allosteric enzyme</keyword>